<proteinExistence type="predicted"/>
<feature type="region of interest" description="Disordered" evidence="1">
    <location>
        <begin position="65"/>
        <end position="99"/>
    </location>
</feature>
<keyword evidence="2" id="KW-1133">Transmembrane helix</keyword>
<comment type="caution">
    <text evidence="3">The sequence shown here is derived from an EMBL/GenBank/DDBJ whole genome shotgun (WGS) entry which is preliminary data.</text>
</comment>
<reference evidence="3" key="1">
    <citation type="journal article" date="2014" name="Int. J. Syst. Evol. Microbiol.">
        <title>Complete genome sequence of Corynebacterium casei LMG S-19264T (=DSM 44701T), isolated from a smear-ripened cheese.</title>
        <authorList>
            <consortium name="US DOE Joint Genome Institute (JGI-PGF)"/>
            <person name="Walter F."/>
            <person name="Albersmeier A."/>
            <person name="Kalinowski J."/>
            <person name="Ruckert C."/>
        </authorList>
    </citation>
    <scope>NUCLEOTIDE SEQUENCE</scope>
    <source>
        <strain evidence="3">CGMCC 4.7110</strain>
    </source>
</reference>
<feature type="compositionally biased region" description="Basic and acidic residues" evidence="1">
    <location>
        <begin position="78"/>
        <end position="89"/>
    </location>
</feature>
<keyword evidence="2" id="KW-0472">Membrane</keyword>
<reference evidence="3" key="2">
    <citation type="submission" date="2020-09" db="EMBL/GenBank/DDBJ databases">
        <authorList>
            <person name="Sun Q."/>
            <person name="Zhou Y."/>
        </authorList>
    </citation>
    <scope>NUCLEOTIDE SEQUENCE</scope>
    <source>
        <strain evidence="3">CGMCC 4.7110</strain>
    </source>
</reference>
<feature type="transmembrane region" description="Helical" evidence="2">
    <location>
        <begin position="44"/>
        <end position="61"/>
    </location>
</feature>
<evidence type="ECO:0000256" key="2">
    <source>
        <dbReference type="SAM" id="Phobius"/>
    </source>
</evidence>
<dbReference type="Proteomes" id="UP000653411">
    <property type="component" value="Unassembled WGS sequence"/>
</dbReference>
<dbReference type="AlphaFoldDB" id="A0A917XDN7"/>
<keyword evidence="4" id="KW-1185">Reference proteome</keyword>
<protein>
    <submittedName>
        <fullName evidence="3">Uncharacterized protein</fullName>
    </submittedName>
</protein>
<evidence type="ECO:0000256" key="1">
    <source>
        <dbReference type="SAM" id="MobiDB-lite"/>
    </source>
</evidence>
<feature type="compositionally biased region" description="Gly residues" evidence="1">
    <location>
        <begin position="90"/>
        <end position="99"/>
    </location>
</feature>
<evidence type="ECO:0000313" key="3">
    <source>
        <dbReference type="EMBL" id="GGN10429.1"/>
    </source>
</evidence>
<organism evidence="3 4">
    <name type="scientific">Streptomyces fuscichromogenes</name>
    <dbReference type="NCBI Taxonomy" id="1324013"/>
    <lineage>
        <taxon>Bacteria</taxon>
        <taxon>Bacillati</taxon>
        <taxon>Actinomycetota</taxon>
        <taxon>Actinomycetes</taxon>
        <taxon>Kitasatosporales</taxon>
        <taxon>Streptomycetaceae</taxon>
        <taxon>Streptomyces</taxon>
    </lineage>
</organism>
<gene>
    <name evidence="3" type="ORF">GCM10011578_036170</name>
</gene>
<evidence type="ECO:0000313" key="4">
    <source>
        <dbReference type="Proteomes" id="UP000653411"/>
    </source>
</evidence>
<sequence length="99" mass="10397">MPARGRHRVFASRALSIWAACLAGLALADGIHWVQHHRLPGASGLRIAVAGTAFVAIVNTASATRRRNRRIGTENDTTADRLPARDTTGHGHGGPANSG</sequence>
<accession>A0A917XDN7</accession>
<dbReference type="EMBL" id="BMML01000007">
    <property type="protein sequence ID" value="GGN10429.1"/>
    <property type="molecule type" value="Genomic_DNA"/>
</dbReference>
<name>A0A917XDN7_9ACTN</name>
<keyword evidence="2" id="KW-0812">Transmembrane</keyword>